<protein>
    <submittedName>
        <fullName evidence="2">Mobile element protein</fullName>
    </submittedName>
</protein>
<name>A0A5P8WJ25_9NOSO</name>
<evidence type="ECO:0000256" key="1">
    <source>
        <dbReference type="SAM" id="MobiDB-lite"/>
    </source>
</evidence>
<dbReference type="EMBL" id="CP045229">
    <property type="protein sequence ID" value="QFS52724.1"/>
    <property type="molecule type" value="Genomic_DNA"/>
</dbReference>
<keyword evidence="3" id="KW-1185">Reference proteome</keyword>
<gene>
    <name evidence="2" type="ORF">GXM_10479</name>
</gene>
<feature type="compositionally biased region" description="Basic and acidic residues" evidence="1">
    <location>
        <begin position="9"/>
        <end position="23"/>
    </location>
</feature>
<evidence type="ECO:0000313" key="2">
    <source>
        <dbReference type="EMBL" id="QFS52724.1"/>
    </source>
</evidence>
<accession>A0A5P8WJ25</accession>
<feature type="region of interest" description="Disordered" evidence="1">
    <location>
        <begin position="1"/>
        <end position="23"/>
    </location>
</feature>
<dbReference type="KEGG" id="nsh:GXM_10479"/>
<reference evidence="2 3" key="1">
    <citation type="submission" date="2019-10" db="EMBL/GenBank/DDBJ databases">
        <title>Genomic and transcriptomic insights into the perfect genentic adaptation of a filamentous nitrogen-fixing cyanobacterium to rice fields.</title>
        <authorList>
            <person name="Chen Z."/>
        </authorList>
    </citation>
    <scope>NUCLEOTIDE SEQUENCE [LARGE SCALE GENOMIC DNA]</scope>
    <source>
        <strain evidence="2">CCNUC1</strain>
    </source>
</reference>
<dbReference type="AlphaFoldDB" id="A0A5P8WJ25"/>
<evidence type="ECO:0000313" key="3">
    <source>
        <dbReference type="Proteomes" id="UP000326678"/>
    </source>
</evidence>
<organism evidence="2 3">
    <name type="scientific">Nostoc sphaeroides CCNUC1</name>
    <dbReference type="NCBI Taxonomy" id="2653204"/>
    <lineage>
        <taxon>Bacteria</taxon>
        <taxon>Bacillati</taxon>
        <taxon>Cyanobacteriota</taxon>
        <taxon>Cyanophyceae</taxon>
        <taxon>Nostocales</taxon>
        <taxon>Nostocaceae</taxon>
        <taxon>Nostoc</taxon>
    </lineage>
</organism>
<proteinExistence type="predicted"/>
<sequence length="177" mass="19845">MVMSSKKALKQDRRGGRRENAGRKAIWKNKDTITIRVPKLIATQVLELAHKLDSGGKIDLDTKSKIAENDAIAPSKSNFCEIITKSKIPDQGTAHDFVIDSNSEEAESITTSNLPANEIITNSSLMEYEAIKIAKKILKHKKSARISLAKLISKLYRTEFRSQESEFRMNSVRLADE</sequence>
<dbReference type="Proteomes" id="UP000326678">
    <property type="component" value="Chromosome pGXM02"/>
</dbReference>